<dbReference type="Pfam" id="PF01636">
    <property type="entry name" value="APH"/>
    <property type="match status" value="1"/>
</dbReference>
<dbReference type="Proteomes" id="UP000673394">
    <property type="component" value="Unassembled WGS sequence"/>
</dbReference>
<dbReference type="InterPro" id="IPR002575">
    <property type="entry name" value="Aminoglycoside_PTrfase"/>
</dbReference>
<keyword evidence="3" id="KW-1185">Reference proteome</keyword>
<feature type="domain" description="Aminoglycoside phosphotransferase" evidence="1">
    <location>
        <begin position="21"/>
        <end position="223"/>
    </location>
</feature>
<dbReference type="SUPFAM" id="SSF56112">
    <property type="entry name" value="Protein kinase-like (PK-like)"/>
    <property type="match status" value="1"/>
</dbReference>
<evidence type="ECO:0000259" key="1">
    <source>
        <dbReference type="Pfam" id="PF01636"/>
    </source>
</evidence>
<dbReference type="InterPro" id="IPR011009">
    <property type="entry name" value="Kinase-like_dom_sf"/>
</dbReference>
<name>A0ABS5C9Z7_9BACL</name>
<dbReference type="Gene3D" id="3.90.1200.10">
    <property type="match status" value="1"/>
</dbReference>
<dbReference type="RefSeq" id="WP_210657280.1">
    <property type="nucleotide sequence ID" value="NZ_JAGKSP010000002.1"/>
</dbReference>
<evidence type="ECO:0000313" key="2">
    <source>
        <dbReference type="EMBL" id="MBP3962815.1"/>
    </source>
</evidence>
<proteinExistence type="predicted"/>
<protein>
    <submittedName>
        <fullName evidence="2">Phosphotransferase</fullName>
    </submittedName>
</protein>
<accession>A0ABS5C9Z7</accession>
<comment type="caution">
    <text evidence="2">The sequence shown here is derived from an EMBL/GenBank/DDBJ whole genome shotgun (WGS) entry which is preliminary data.</text>
</comment>
<gene>
    <name evidence="2" type="ORF">I8J30_08880</name>
</gene>
<organism evidence="2 3">
    <name type="scientific">Paenibacillus lignilyticus</name>
    <dbReference type="NCBI Taxonomy" id="1172615"/>
    <lineage>
        <taxon>Bacteria</taxon>
        <taxon>Bacillati</taxon>
        <taxon>Bacillota</taxon>
        <taxon>Bacilli</taxon>
        <taxon>Bacillales</taxon>
        <taxon>Paenibacillaceae</taxon>
        <taxon>Paenibacillus</taxon>
    </lineage>
</organism>
<reference evidence="2 3" key="1">
    <citation type="submission" date="2021-04" db="EMBL/GenBank/DDBJ databases">
        <title>Paenibacillus sp. DLE-14 whole genome sequence.</title>
        <authorList>
            <person name="Ham Y.J."/>
        </authorList>
    </citation>
    <scope>NUCLEOTIDE SEQUENCE [LARGE SCALE GENOMIC DNA]</scope>
    <source>
        <strain evidence="2 3">DLE-14</strain>
    </source>
</reference>
<evidence type="ECO:0000313" key="3">
    <source>
        <dbReference type="Proteomes" id="UP000673394"/>
    </source>
</evidence>
<dbReference type="EMBL" id="JAGKSP010000002">
    <property type="protein sequence ID" value="MBP3962815.1"/>
    <property type="molecule type" value="Genomic_DNA"/>
</dbReference>
<sequence>MDNIPNDEVTEKFGVRVIAPLGGTNNLHWLVDNGGERLVLRRWWSTSPANIDYELRLLTSVAALGWPVAPAAQAPIRIGGQFWCLFPYLPGDPPSVEDRILEQRARGRLLAQFHDDLAKLSGFGQRDGWRRCEKMLDDPALDDVLSEQEHRQPEEIRILRWHLERARERIAGLNLLKRTGIIIHGDFTPWNLRFSEGRLSGILDFDLSHWNHRVADFALSWRGMHDDIVLAYNEVSPLEPEEWELLTPAWWAWLIEGACQDISRGILVDEWTIKHILRRTPLMGRDSVEFR</sequence>